<feature type="transmembrane region" description="Helical" evidence="4">
    <location>
        <begin position="45"/>
        <end position="65"/>
    </location>
</feature>
<dbReference type="Gene3D" id="1.20.1250.20">
    <property type="entry name" value="MFS general substrate transporter like domains"/>
    <property type="match status" value="1"/>
</dbReference>
<protein>
    <recommendedName>
        <fullName evidence="5">Major facilitator superfamily (MFS) profile domain-containing protein</fullName>
    </recommendedName>
</protein>
<dbReference type="PROSITE" id="PS50850">
    <property type="entry name" value="MFS"/>
    <property type="match status" value="1"/>
</dbReference>
<comment type="caution">
    <text evidence="6">The sequence shown here is derived from an EMBL/GenBank/DDBJ whole genome shotgun (WGS) entry which is preliminary data.</text>
</comment>
<evidence type="ECO:0000256" key="3">
    <source>
        <dbReference type="ARBA" id="ARBA00023136"/>
    </source>
</evidence>
<dbReference type="SUPFAM" id="SSF103473">
    <property type="entry name" value="MFS general substrate transporter"/>
    <property type="match status" value="1"/>
</dbReference>
<feature type="transmembrane region" description="Helical" evidence="4">
    <location>
        <begin position="77"/>
        <end position="96"/>
    </location>
</feature>
<feature type="transmembrane region" description="Helical" evidence="4">
    <location>
        <begin position="108"/>
        <end position="126"/>
    </location>
</feature>
<dbReference type="InterPro" id="IPR011701">
    <property type="entry name" value="MFS"/>
</dbReference>
<name>A0A1G2RVS8_9BACT</name>
<dbReference type="InterPro" id="IPR020846">
    <property type="entry name" value="MFS_dom"/>
</dbReference>
<evidence type="ECO:0000313" key="7">
    <source>
        <dbReference type="Proteomes" id="UP000177853"/>
    </source>
</evidence>
<dbReference type="PANTHER" id="PTHR23518:SF2">
    <property type="entry name" value="MAJOR FACILITATOR SUPERFAMILY TRANSPORTER"/>
    <property type="match status" value="1"/>
</dbReference>
<organism evidence="6 7">
    <name type="scientific">Candidatus Wildermuthbacteria bacterium RIFCSPLOWO2_12_FULL_40_9</name>
    <dbReference type="NCBI Taxonomy" id="1802467"/>
    <lineage>
        <taxon>Bacteria</taxon>
        <taxon>Candidatus Wildermuthiibacteriota</taxon>
    </lineage>
</organism>
<evidence type="ECO:0000313" key="6">
    <source>
        <dbReference type="EMBL" id="OHA76937.1"/>
    </source>
</evidence>
<dbReference type="GO" id="GO:0022857">
    <property type="term" value="F:transmembrane transporter activity"/>
    <property type="evidence" value="ECO:0007669"/>
    <property type="project" value="InterPro"/>
</dbReference>
<reference evidence="6 7" key="1">
    <citation type="journal article" date="2016" name="Nat. Commun.">
        <title>Thousands of microbial genomes shed light on interconnected biogeochemical processes in an aquifer system.</title>
        <authorList>
            <person name="Anantharaman K."/>
            <person name="Brown C.T."/>
            <person name="Hug L.A."/>
            <person name="Sharon I."/>
            <person name="Castelle C.J."/>
            <person name="Probst A.J."/>
            <person name="Thomas B.C."/>
            <person name="Singh A."/>
            <person name="Wilkins M.J."/>
            <person name="Karaoz U."/>
            <person name="Brodie E.L."/>
            <person name="Williams K.H."/>
            <person name="Hubbard S.S."/>
            <person name="Banfield J.F."/>
        </authorList>
    </citation>
    <scope>NUCLEOTIDE SEQUENCE [LARGE SCALE GENOMIC DNA]</scope>
</reference>
<evidence type="ECO:0000256" key="2">
    <source>
        <dbReference type="ARBA" id="ARBA00022989"/>
    </source>
</evidence>
<dbReference type="Proteomes" id="UP000177853">
    <property type="component" value="Unassembled WGS sequence"/>
</dbReference>
<dbReference type="AlphaFoldDB" id="A0A1G2RVS8"/>
<feature type="transmembrane region" description="Helical" evidence="4">
    <location>
        <begin position="138"/>
        <end position="159"/>
    </location>
</feature>
<feature type="transmembrane region" description="Helical" evidence="4">
    <location>
        <begin position="165"/>
        <end position="186"/>
    </location>
</feature>
<gene>
    <name evidence="6" type="ORF">A3H01_02365</name>
</gene>
<feature type="domain" description="Major facilitator superfamily (MFS) profile" evidence="5">
    <location>
        <begin position="7"/>
        <end position="204"/>
    </location>
</feature>
<evidence type="ECO:0000256" key="1">
    <source>
        <dbReference type="ARBA" id="ARBA00022692"/>
    </source>
</evidence>
<keyword evidence="2 4" id="KW-1133">Transmembrane helix</keyword>
<evidence type="ECO:0000259" key="5">
    <source>
        <dbReference type="PROSITE" id="PS50850"/>
    </source>
</evidence>
<proteinExistence type="predicted"/>
<keyword evidence="1 4" id="KW-0812">Transmembrane</keyword>
<dbReference type="InterPro" id="IPR036259">
    <property type="entry name" value="MFS_trans_sf"/>
</dbReference>
<feature type="transmembrane region" description="Helical" evidence="4">
    <location>
        <begin position="12"/>
        <end position="33"/>
    </location>
</feature>
<dbReference type="Pfam" id="PF07690">
    <property type="entry name" value="MFS_1"/>
    <property type="match status" value="1"/>
</dbReference>
<dbReference type="EMBL" id="MHUM01000012">
    <property type="protein sequence ID" value="OHA76937.1"/>
    <property type="molecule type" value="Genomic_DNA"/>
</dbReference>
<sequence length="204" mass="22732">MPGINKVIRILIISDFFLQSGWGLIGPIFAIFLTDHVQGGNLATVGFVAAAYWLAKSIVQPFLAYYFDKKSGEKDDFWFLVWGMYIANIIPLGYLISTQVWHIFLLELIRGLAMACVIPTWSAIFTRHIDKDWQAFSWSVYSTSIGFAFAFAAAFGGIVVSVLGFQAAFVMVAIFGILASTALLAIRRQIFPGRTVHRIVPIQK</sequence>
<evidence type="ECO:0000256" key="4">
    <source>
        <dbReference type="SAM" id="Phobius"/>
    </source>
</evidence>
<accession>A0A1G2RVS8</accession>
<keyword evidence="3 4" id="KW-0472">Membrane</keyword>
<dbReference type="PANTHER" id="PTHR23518">
    <property type="entry name" value="C-METHYLTRANSFERASE"/>
    <property type="match status" value="1"/>
</dbReference>